<accession>A0A0D2JKD3</accession>
<dbReference type="AlphaFoldDB" id="A0A0D2JKD3"/>
<dbReference type="PANTHER" id="PTHR35464">
    <property type="entry name" value="OS06G0115200 PROTEIN"/>
    <property type="match status" value="1"/>
</dbReference>
<keyword evidence="1" id="KW-0732">Signal</keyword>
<reference evidence="2 3" key="1">
    <citation type="journal article" date="2013" name="BMC Genomics">
        <title>Reconstruction of the lipid metabolism for the microalga Monoraphidium neglectum from its genome sequence reveals characteristics suitable for biofuel production.</title>
        <authorList>
            <person name="Bogen C."/>
            <person name="Al-Dilaimi A."/>
            <person name="Albersmeier A."/>
            <person name="Wichmann J."/>
            <person name="Grundmann M."/>
            <person name="Rupp O."/>
            <person name="Lauersen K.J."/>
            <person name="Blifernez-Klassen O."/>
            <person name="Kalinowski J."/>
            <person name="Goesmann A."/>
            <person name="Mussgnug J.H."/>
            <person name="Kruse O."/>
        </authorList>
    </citation>
    <scope>NUCLEOTIDE SEQUENCE [LARGE SCALE GENOMIC DNA]</scope>
    <source>
        <strain evidence="2 3">SAG 48.87</strain>
    </source>
</reference>
<evidence type="ECO:0000313" key="3">
    <source>
        <dbReference type="Proteomes" id="UP000054498"/>
    </source>
</evidence>
<dbReference type="Proteomes" id="UP000054498">
    <property type="component" value="Unassembled WGS sequence"/>
</dbReference>
<sequence length="287" mass="28331">MHTHCMLAAMLLVLLLVLHATSTHAAPPDEEASTLQELQEQLKALKNRVAELETNGAPGPAAATPLLPPRANLQRTLAQRPSAWADHAALLAAVSADARVTAAAGLPEPPNPGRGAPLLTVIGDSEGRLYFFSPDGVLLHERATTGPPSAVTALAACGPGVGNRSVIAAGRADGAVELLKVLHDHAGPRGGAGGGAGSFAAASGGGAVYSVEPLLLSTAADRLSDRAAAAAAVAAAMAAAGAKNGGKGGSGGGRVGAAAEEQLLLAAQQQQEAADLGLNGIVALQCI</sequence>
<dbReference type="EMBL" id="KK101766">
    <property type="protein sequence ID" value="KIY99707.1"/>
    <property type="molecule type" value="Genomic_DNA"/>
</dbReference>
<keyword evidence="3" id="KW-1185">Reference proteome</keyword>
<dbReference type="RefSeq" id="XP_013898727.1">
    <property type="nucleotide sequence ID" value="XM_014043273.1"/>
</dbReference>
<dbReference type="KEGG" id="mng:MNEG_8252"/>
<evidence type="ECO:0000313" key="2">
    <source>
        <dbReference type="EMBL" id="KIY99707.1"/>
    </source>
</evidence>
<gene>
    <name evidence="2" type="ORF">MNEG_8252</name>
</gene>
<organism evidence="2 3">
    <name type="scientific">Monoraphidium neglectum</name>
    <dbReference type="NCBI Taxonomy" id="145388"/>
    <lineage>
        <taxon>Eukaryota</taxon>
        <taxon>Viridiplantae</taxon>
        <taxon>Chlorophyta</taxon>
        <taxon>core chlorophytes</taxon>
        <taxon>Chlorophyceae</taxon>
        <taxon>CS clade</taxon>
        <taxon>Sphaeropleales</taxon>
        <taxon>Selenastraceae</taxon>
        <taxon>Monoraphidium</taxon>
    </lineage>
</organism>
<proteinExistence type="predicted"/>
<feature type="chain" id="PRO_5002256122" evidence="1">
    <location>
        <begin position="26"/>
        <end position="287"/>
    </location>
</feature>
<dbReference type="GeneID" id="25741128"/>
<protein>
    <submittedName>
        <fullName evidence="2">Uncharacterized protein</fullName>
    </submittedName>
</protein>
<dbReference type="PANTHER" id="PTHR35464:SF1">
    <property type="entry name" value="OS06G0115200 PROTEIN"/>
    <property type="match status" value="1"/>
</dbReference>
<feature type="signal peptide" evidence="1">
    <location>
        <begin position="1"/>
        <end position="25"/>
    </location>
</feature>
<evidence type="ECO:0000256" key="1">
    <source>
        <dbReference type="SAM" id="SignalP"/>
    </source>
</evidence>
<name>A0A0D2JKD3_9CHLO</name>
<feature type="non-terminal residue" evidence="2">
    <location>
        <position position="287"/>
    </location>
</feature>
<dbReference type="InterPro" id="IPR045288">
    <property type="entry name" value="At1g75140-like"/>
</dbReference>